<comment type="caution">
    <text evidence="1">The sequence shown here is derived from an EMBL/GenBank/DDBJ whole genome shotgun (WGS) entry which is preliminary data.</text>
</comment>
<dbReference type="Proteomes" id="UP000287830">
    <property type="component" value="Unassembled WGS sequence"/>
</dbReference>
<accession>A0A7U9PXP6</accession>
<sequence length="164" mass="17470">MTPVPEQALEAVGRARNAELAVRISNKARATLAHERTAWAAMAAADAGASHRAIGAKLGISHVAVGALVAKARALSPPVEGRAGRSPLHIAMRYAAGELDRDTLIEALATWPYTPTGAFTETLPDDRAMPAAPGTFEEVHNALVQGYVDQDIFDAILRRRAEQR</sequence>
<dbReference type="EMBL" id="BHZC01000001">
    <property type="protein sequence ID" value="GCD32379.1"/>
    <property type="molecule type" value="Genomic_DNA"/>
</dbReference>
<dbReference type="AlphaFoldDB" id="A0A7U9PXP6"/>
<proteinExistence type="predicted"/>
<name>A0A7U9PXP6_9ACTN</name>
<reference evidence="1 2" key="1">
    <citation type="submission" date="2018-11" db="EMBL/GenBank/DDBJ databases">
        <title>Whole genome sequence of Streptomyces chrestomyceticus NBRC 13444(T).</title>
        <authorList>
            <person name="Komaki H."/>
            <person name="Tamura T."/>
        </authorList>
    </citation>
    <scope>NUCLEOTIDE SEQUENCE [LARGE SCALE GENOMIC DNA]</scope>
    <source>
        <strain evidence="1 2">NBRC 13444</strain>
    </source>
</reference>
<organism evidence="1 2">
    <name type="scientific">Streptomyces chrestomyceticus JCM 4735</name>
    <dbReference type="NCBI Taxonomy" id="1306181"/>
    <lineage>
        <taxon>Bacteria</taxon>
        <taxon>Bacillati</taxon>
        <taxon>Actinomycetota</taxon>
        <taxon>Actinomycetes</taxon>
        <taxon>Kitasatosporales</taxon>
        <taxon>Streptomycetaceae</taxon>
        <taxon>Streptomyces</taxon>
    </lineage>
</organism>
<evidence type="ECO:0000313" key="2">
    <source>
        <dbReference type="Proteomes" id="UP000287830"/>
    </source>
</evidence>
<dbReference type="RefSeq" id="WP_125042847.1">
    <property type="nucleotide sequence ID" value="NZ_BHZC01000001.1"/>
</dbReference>
<dbReference type="OrthoDB" id="4458215at2"/>
<gene>
    <name evidence="1" type="ORF">OEIGOIKO_00091</name>
</gene>
<protein>
    <submittedName>
        <fullName evidence="1">Uncharacterized protein</fullName>
    </submittedName>
</protein>
<evidence type="ECO:0000313" key="1">
    <source>
        <dbReference type="EMBL" id="GCD32379.1"/>
    </source>
</evidence>
<dbReference type="GeneID" id="95619198"/>